<reference evidence="2 3" key="1">
    <citation type="journal article" date="2021" name="Nat. Commun.">
        <title>Incipient diploidization of the medicinal plant Perilla within 10,000 years.</title>
        <authorList>
            <person name="Zhang Y."/>
            <person name="Shen Q."/>
            <person name="Leng L."/>
            <person name="Zhang D."/>
            <person name="Chen S."/>
            <person name="Shi Y."/>
            <person name="Ning Z."/>
            <person name="Chen S."/>
        </authorList>
    </citation>
    <scope>NUCLEOTIDE SEQUENCE [LARGE SCALE GENOMIC DNA]</scope>
    <source>
        <strain evidence="3">cv. PC099</strain>
    </source>
</reference>
<evidence type="ECO:0000313" key="2">
    <source>
        <dbReference type="EMBL" id="KAH6819924.1"/>
    </source>
</evidence>
<proteinExistence type="predicted"/>
<evidence type="ECO:0000256" key="1">
    <source>
        <dbReference type="SAM" id="Phobius"/>
    </source>
</evidence>
<dbReference type="PANTHER" id="PTHR33919">
    <property type="entry name" value="OS09G0127700 PROTEIN"/>
    <property type="match status" value="1"/>
</dbReference>
<dbReference type="AlphaFoldDB" id="A0AAD4NYJ3"/>
<evidence type="ECO:0000313" key="3">
    <source>
        <dbReference type="Proteomes" id="UP001190926"/>
    </source>
</evidence>
<organism evidence="2 3">
    <name type="scientific">Perilla frutescens var. hirtella</name>
    <name type="common">Perilla citriodora</name>
    <name type="synonym">Perilla setoyensis</name>
    <dbReference type="NCBI Taxonomy" id="608512"/>
    <lineage>
        <taxon>Eukaryota</taxon>
        <taxon>Viridiplantae</taxon>
        <taxon>Streptophyta</taxon>
        <taxon>Embryophyta</taxon>
        <taxon>Tracheophyta</taxon>
        <taxon>Spermatophyta</taxon>
        <taxon>Magnoliopsida</taxon>
        <taxon>eudicotyledons</taxon>
        <taxon>Gunneridae</taxon>
        <taxon>Pentapetalae</taxon>
        <taxon>asterids</taxon>
        <taxon>lamiids</taxon>
        <taxon>Lamiales</taxon>
        <taxon>Lamiaceae</taxon>
        <taxon>Nepetoideae</taxon>
        <taxon>Elsholtzieae</taxon>
        <taxon>Perilla</taxon>
    </lineage>
</organism>
<sequence>MAFRATAHLKSMAKSVFGGRPTSTSPLLQPPPEFKARLAKGDFVPVCIATGMVVVSSSLGMYTALHQLHSAPNVHLKKSRRETIPEVVEPENVAAETEKFVKKSFFRKLAHLAGLNRELPVPNPIAGDICSRPLQVQTLKDIGVEPKT</sequence>
<accession>A0AAD4NYJ3</accession>
<gene>
    <name evidence="2" type="ORF">C2S53_014568</name>
</gene>
<name>A0AAD4NYJ3_PERFH</name>
<comment type="caution">
    <text evidence="2">The sequence shown here is derived from an EMBL/GenBank/DDBJ whole genome shotgun (WGS) entry which is preliminary data.</text>
</comment>
<keyword evidence="1" id="KW-0472">Membrane</keyword>
<dbReference type="PANTHER" id="PTHR33919:SF11">
    <property type="entry name" value="EXPRESSED PROTEIN"/>
    <property type="match status" value="1"/>
</dbReference>
<dbReference type="EMBL" id="SDAM02005225">
    <property type="protein sequence ID" value="KAH6819924.1"/>
    <property type="molecule type" value="Genomic_DNA"/>
</dbReference>
<protein>
    <submittedName>
        <fullName evidence="2">Uncharacterized protein</fullName>
    </submittedName>
</protein>
<keyword evidence="3" id="KW-1185">Reference proteome</keyword>
<keyword evidence="1" id="KW-0812">Transmembrane</keyword>
<keyword evidence="1" id="KW-1133">Transmembrane helix</keyword>
<dbReference type="Proteomes" id="UP001190926">
    <property type="component" value="Unassembled WGS sequence"/>
</dbReference>
<feature type="transmembrane region" description="Helical" evidence="1">
    <location>
        <begin position="43"/>
        <end position="65"/>
    </location>
</feature>